<reference evidence="1" key="1">
    <citation type="submission" date="2019-08" db="EMBL/GenBank/DDBJ databases">
        <authorList>
            <person name="Kucharzyk K."/>
            <person name="Murdoch R.W."/>
            <person name="Higgins S."/>
            <person name="Loffler F."/>
        </authorList>
    </citation>
    <scope>NUCLEOTIDE SEQUENCE</scope>
</reference>
<accession>A0A645GLJ6</accession>
<dbReference type="AlphaFoldDB" id="A0A645GLJ6"/>
<evidence type="ECO:0000313" key="1">
    <source>
        <dbReference type="EMBL" id="MPN27821.1"/>
    </source>
</evidence>
<gene>
    <name evidence="1" type="ORF">SDC9_175255</name>
</gene>
<name>A0A645GLJ6_9ZZZZ</name>
<comment type="caution">
    <text evidence="1">The sequence shown here is derived from an EMBL/GenBank/DDBJ whole genome shotgun (WGS) entry which is preliminary data.</text>
</comment>
<proteinExistence type="predicted"/>
<protein>
    <submittedName>
        <fullName evidence="1">Uncharacterized protein</fullName>
    </submittedName>
</protein>
<organism evidence="1">
    <name type="scientific">bioreactor metagenome</name>
    <dbReference type="NCBI Taxonomy" id="1076179"/>
    <lineage>
        <taxon>unclassified sequences</taxon>
        <taxon>metagenomes</taxon>
        <taxon>ecological metagenomes</taxon>
    </lineage>
</organism>
<dbReference type="EMBL" id="VSSQ01077842">
    <property type="protein sequence ID" value="MPN27821.1"/>
    <property type="molecule type" value="Genomic_DNA"/>
</dbReference>
<sequence>MLLQGDFLITKLICQESVEKIQLEIDDIATIILTYPICVEGEFILKIQWIPHMKQVLVIGNQYIRQGVHHTQYRVFMIEIAGNHDPKGTELQPSSPSDCHFHREIIIIPYFFDVIAIPEDFRFIGSTRICKILPLNGKPRFLARRFNHDIENLLPFKSHLVTYGQFQRLGTFHHGFGPQGNPTVLAGNDCYRLTS</sequence>